<protein>
    <submittedName>
        <fullName evidence="2">DUF2809 domain-containing protein</fullName>
    </submittedName>
</protein>
<dbReference type="AlphaFoldDB" id="A0A2W5KFD7"/>
<reference evidence="2 3" key="1">
    <citation type="submission" date="2017-08" db="EMBL/GenBank/DDBJ databases">
        <title>Infants hospitalized years apart are colonized by the same room-sourced microbial strains.</title>
        <authorList>
            <person name="Brooks B."/>
            <person name="Olm M.R."/>
            <person name="Firek B.A."/>
            <person name="Baker R."/>
            <person name="Thomas B.C."/>
            <person name="Morowitz M.J."/>
            <person name="Banfield J.F."/>
        </authorList>
    </citation>
    <scope>NUCLEOTIDE SEQUENCE [LARGE SCALE GENOMIC DNA]</scope>
    <source>
        <strain evidence="2">S2_005_003_R2_43</strain>
    </source>
</reference>
<organism evidence="2 3">
    <name type="scientific">Ancylobacter novellus</name>
    <name type="common">Thiobacillus novellus</name>
    <dbReference type="NCBI Taxonomy" id="921"/>
    <lineage>
        <taxon>Bacteria</taxon>
        <taxon>Pseudomonadati</taxon>
        <taxon>Pseudomonadota</taxon>
        <taxon>Alphaproteobacteria</taxon>
        <taxon>Hyphomicrobiales</taxon>
        <taxon>Xanthobacteraceae</taxon>
        <taxon>Ancylobacter</taxon>
    </lineage>
</organism>
<feature type="transmembrane region" description="Helical" evidence="1">
    <location>
        <begin position="63"/>
        <end position="83"/>
    </location>
</feature>
<evidence type="ECO:0000256" key="1">
    <source>
        <dbReference type="SAM" id="Phobius"/>
    </source>
</evidence>
<feature type="transmembrane region" description="Helical" evidence="1">
    <location>
        <begin position="108"/>
        <end position="126"/>
    </location>
</feature>
<evidence type="ECO:0000313" key="2">
    <source>
        <dbReference type="EMBL" id="PZQ15756.1"/>
    </source>
</evidence>
<proteinExistence type="predicted"/>
<comment type="caution">
    <text evidence="2">The sequence shown here is derived from an EMBL/GenBank/DDBJ whole genome shotgun (WGS) entry which is preliminary data.</text>
</comment>
<gene>
    <name evidence="2" type="ORF">DI565_07850</name>
</gene>
<evidence type="ECO:0000313" key="3">
    <source>
        <dbReference type="Proteomes" id="UP000249577"/>
    </source>
</evidence>
<name>A0A2W5KFD7_ANCNO</name>
<accession>A0A2W5KFD7</accession>
<dbReference type="Proteomes" id="UP000249577">
    <property type="component" value="Unassembled WGS sequence"/>
</dbReference>
<feature type="transmembrane region" description="Helical" evidence="1">
    <location>
        <begin position="35"/>
        <end position="56"/>
    </location>
</feature>
<keyword evidence="1" id="KW-0812">Transmembrane</keyword>
<sequence length="137" mass="14353">MSLGRRRAAGLVAVVAIAACGLLWRRPELGLPWTIAKYGGSVLWGAMVFCCVVVLCPRMASRGVATLAFAIAALVEASQLLSWGPLDAFRATKAGALLIGRTFDPFDIVAYAIGMLAAAICASFLARTQKKARASAP</sequence>
<dbReference type="PROSITE" id="PS51257">
    <property type="entry name" value="PROKAR_LIPOPROTEIN"/>
    <property type="match status" value="1"/>
</dbReference>
<keyword evidence="1" id="KW-1133">Transmembrane helix</keyword>
<keyword evidence="1" id="KW-0472">Membrane</keyword>
<dbReference type="EMBL" id="QFPN01000004">
    <property type="protein sequence ID" value="PZQ15756.1"/>
    <property type="molecule type" value="Genomic_DNA"/>
</dbReference>
<dbReference type="Pfam" id="PF10990">
    <property type="entry name" value="DUF2809"/>
    <property type="match status" value="1"/>
</dbReference>
<dbReference type="InterPro" id="IPR021257">
    <property type="entry name" value="DUF2809"/>
</dbReference>